<dbReference type="EMBL" id="UYWX01003788">
    <property type="protein sequence ID" value="VDM24305.1"/>
    <property type="molecule type" value="Genomic_DNA"/>
</dbReference>
<proteinExistence type="predicted"/>
<name>A0A3P7GR27_HYDTA</name>
<reference evidence="2 3" key="1">
    <citation type="submission" date="2018-11" db="EMBL/GenBank/DDBJ databases">
        <authorList>
            <consortium name="Pathogen Informatics"/>
        </authorList>
    </citation>
    <scope>NUCLEOTIDE SEQUENCE [LARGE SCALE GENOMIC DNA]</scope>
</reference>
<gene>
    <name evidence="2" type="ORF">TTAC_LOCUS4153</name>
</gene>
<sequence>MANVLSNQFDYRPVAMVSALLSSLILVGSAFLKNLRAFALLFGICGVKGQVILQEAVKAQFALDTRGCGSQSASHPVTPYLNPVNGDLVLLC</sequence>
<keyword evidence="1" id="KW-0812">Transmembrane</keyword>
<evidence type="ECO:0000256" key="1">
    <source>
        <dbReference type="SAM" id="Phobius"/>
    </source>
</evidence>
<keyword evidence="1" id="KW-1133">Transmembrane helix</keyword>
<keyword evidence="1" id="KW-0472">Membrane</keyword>
<evidence type="ECO:0000313" key="2">
    <source>
        <dbReference type="EMBL" id="VDM24305.1"/>
    </source>
</evidence>
<keyword evidence="3" id="KW-1185">Reference proteome</keyword>
<feature type="transmembrane region" description="Helical" evidence="1">
    <location>
        <begin position="14"/>
        <end position="32"/>
    </location>
</feature>
<dbReference type="AlphaFoldDB" id="A0A3P7GR27"/>
<dbReference type="Proteomes" id="UP000274429">
    <property type="component" value="Unassembled WGS sequence"/>
</dbReference>
<accession>A0A3P7GR27</accession>
<protein>
    <submittedName>
        <fullName evidence="2">Uncharacterized protein</fullName>
    </submittedName>
</protein>
<organism evidence="2 3">
    <name type="scientific">Hydatigena taeniaeformis</name>
    <name type="common">Feline tapeworm</name>
    <name type="synonym">Taenia taeniaeformis</name>
    <dbReference type="NCBI Taxonomy" id="6205"/>
    <lineage>
        <taxon>Eukaryota</taxon>
        <taxon>Metazoa</taxon>
        <taxon>Spiralia</taxon>
        <taxon>Lophotrochozoa</taxon>
        <taxon>Platyhelminthes</taxon>
        <taxon>Cestoda</taxon>
        <taxon>Eucestoda</taxon>
        <taxon>Cyclophyllidea</taxon>
        <taxon>Taeniidae</taxon>
        <taxon>Hydatigera</taxon>
    </lineage>
</organism>
<evidence type="ECO:0000313" key="3">
    <source>
        <dbReference type="Proteomes" id="UP000274429"/>
    </source>
</evidence>